<evidence type="ECO:0000256" key="15">
    <source>
        <dbReference type="ARBA" id="ARBA00030920"/>
    </source>
</evidence>
<dbReference type="Pfam" id="PF05866">
    <property type="entry name" value="RusA"/>
    <property type="match status" value="1"/>
</dbReference>
<dbReference type="SUPFAM" id="SSF103084">
    <property type="entry name" value="Holliday junction resolvase RusA"/>
    <property type="match status" value="1"/>
</dbReference>
<evidence type="ECO:0000313" key="17">
    <source>
        <dbReference type="EMBL" id="CAB4140095.1"/>
    </source>
</evidence>
<dbReference type="EMBL" id="LR796378">
    <property type="protein sequence ID" value="CAB4140095.1"/>
    <property type="molecule type" value="Genomic_DNA"/>
</dbReference>
<evidence type="ECO:0000256" key="2">
    <source>
        <dbReference type="ARBA" id="ARBA00008865"/>
    </source>
</evidence>
<reference evidence="17" key="1">
    <citation type="submission" date="2020-04" db="EMBL/GenBank/DDBJ databases">
        <authorList>
            <person name="Chiriac C."/>
            <person name="Salcher M."/>
            <person name="Ghai R."/>
            <person name="Kavagutti S V."/>
        </authorList>
    </citation>
    <scope>NUCLEOTIDE SEQUENCE</scope>
</reference>
<evidence type="ECO:0000256" key="16">
    <source>
        <dbReference type="ARBA" id="ARBA00031953"/>
    </source>
</evidence>
<accession>A0A6J5LZU9</accession>
<sequence>MTSKTLTLQVPFPPSVNTYWGFQGSHRFLTSKAKEFKTNCAAVFLSSRHRGFGTDRLQVRIELYMPDRRVRDVDNYAKSLLDALCQAGVFDDDGQIDELTLVRKELWKGGKTIVHIQPMTCQQSITQA</sequence>
<keyword evidence="8" id="KW-0227">DNA damage</keyword>
<dbReference type="GO" id="GO:0006281">
    <property type="term" value="P:DNA repair"/>
    <property type="evidence" value="ECO:0007669"/>
    <property type="project" value="UniProtKB-KW"/>
</dbReference>
<keyword evidence="5" id="KW-0540">Nuclease</keyword>
<keyword evidence="7" id="KW-0255">Endonuclease</keyword>
<evidence type="ECO:0000256" key="11">
    <source>
        <dbReference type="ARBA" id="ARBA00023172"/>
    </source>
</evidence>
<evidence type="ECO:0000256" key="10">
    <source>
        <dbReference type="ARBA" id="ARBA00022842"/>
    </source>
</evidence>
<comment type="similarity">
    <text evidence="2">Belongs to the RusA family.</text>
</comment>
<gene>
    <name evidence="17" type="ORF">UFOVP405_11</name>
</gene>
<evidence type="ECO:0000256" key="9">
    <source>
        <dbReference type="ARBA" id="ARBA00022801"/>
    </source>
</evidence>
<dbReference type="GO" id="GO:0000287">
    <property type="term" value="F:magnesium ion binding"/>
    <property type="evidence" value="ECO:0007669"/>
    <property type="project" value="InterPro"/>
</dbReference>
<evidence type="ECO:0000256" key="4">
    <source>
        <dbReference type="ARBA" id="ARBA00014885"/>
    </source>
</evidence>
<dbReference type="Gene3D" id="3.30.1330.70">
    <property type="entry name" value="Holliday junction resolvase RusA"/>
    <property type="match status" value="1"/>
</dbReference>
<evidence type="ECO:0000256" key="6">
    <source>
        <dbReference type="ARBA" id="ARBA00022723"/>
    </source>
</evidence>
<keyword evidence="10" id="KW-0460">Magnesium</keyword>
<dbReference type="PIRSF" id="PIRSF001007">
    <property type="entry name" value="RusA"/>
    <property type="match status" value="1"/>
</dbReference>
<dbReference type="EC" id="3.1.21.10" evidence="14"/>
<keyword evidence="9" id="KW-0378">Hydrolase</keyword>
<keyword evidence="11" id="KW-0233">DNA recombination</keyword>
<keyword evidence="12" id="KW-0234">DNA repair</keyword>
<evidence type="ECO:0000256" key="1">
    <source>
        <dbReference type="ARBA" id="ARBA00001946"/>
    </source>
</evidence>
<proteinExistence type="inferred from homology"/>
<protein>
    <recommendedName>
        <fullName evidence="4">Crossover junction endodeoxyribonuclease RusA</fullName>
        <ecNumber evidence="14">3.1.21.10</ecNumber>
    </recommendedName>
    <alternativeName>
        <fullName evidence="15">Holliday junction nuclease RusA</fullName>
    </alternativeName>
    <alternativeName>
        <fullName evidence="16">Holliday junction resolvase</fullName>
    </alternativeName>
</protein>
<comment type="subunit">
    <text evidence="3">Homodimer.</text>
</comment>
<dbReference type="GO" id="GO:0006310">
    <property type="term" value="P:DNA recombination"/>
    <property type="evidence" value="ECO:0007669"/>
    <property type="project" value="UniProtKB-KW"/>
</dbReference>
<dbReference type="InterPro" id="IPR008822">
    <property type="entry name" value="Endonuclease_RusA-like"/>
</dbReference>
<comment type="cofactor">
    <cofactor evidence="1">
        <name>Mg(2+)</name>
        <dbReference type="ChEBI" id="CHEBI:18420"/>
    </cofactor>
</comment>
<dbReference type="GO" id="GO:0008821">
    <property type="term" value="F:crossover junction DNA endonuclease activity"/>
    <property type="evidence" value="ECO:0007669"/>
    <property type="project" value="UniProtKB-EC"/>
</dbReference>
<evidence type="ECO:0000256" key="12">
    <source>
        <dbReference type="ARBA" id="ARBA00023204"/>
    </source>
</evidence>
<dbReference type="InterPro" id="IPR016281">
    <property type="entry name" value="Endonuclease_RusA"/>
</dbReference>
<evidence type="ECO:0000256" key="13">
    <source>
        <dbReference type="ARBA" id="ARBA00029354"/>
    </source>
</evidence>
<organism evidence="17">
    <name type="scientific">uncultured Caudovirales phage</name>
    <dbReference type="NCBI Taxonomy" id="2100421"/>
    <lineage>
        <taxon>Viruses</taxon>
        <taxon>Duplodnaviria</taxon>
        <taxon>Heunggongvirae</taxon>
        <taxon>Uroviricota</taxon>
        <taxon>Caudoviricetes</taxon>
        <taxon>Peduoviridae</taxon>
        <taxon>Maltschvirus</taxon>
        <taxon>Maltschvirus maltsch</taxon>
    </lineage>
</organism>
<keyword evidence="6" id="KW-0479">Metal-binding</keyword>
<evidence type="ECO:0000256" key="7">
    <source>
        <dbReference type="ARBA" id="ARBA00022759"/>
    </source>
</evidence>
<evidence type="ECO:0000256" key="5">
    <source>
        <dbReference type="ARBA" id="ARBA00022722"/>
    </source>
</evidence>
<evidence type="ECO:0000256" key="3">
    <source>
        <dbReference type="ARBA" id="ARBA00011738"/>
    </source>
</evidence>
<comment type="catalytic activity">
    <reaction evidence="13">
        <text>Endonucleolytic cleavage at a junction such as a reciprocal single-stranded crossover between two homologous DNA duplexes (Holliday junction).</text>
        <dbReference type="EC" id="3.1.21.10"/>
    </reaction>
</comment>
<evidence type="ECO:0000256" key="14">
    <source>
        <dbReference type="ARBA" id="ARBA00029488"/>
    </source>
</evidence>
<dbReference type="InterPro" id="IPR036614">
    <property type="entry name" value="RusA-like_sf"/>
</dbReference>
<name>A0A6J5LZU9_9CAUD</name>
<evidence type="ECO:0000256" key="8">
    <source>
        <dbReference type="ARBA" id="ARBA00022763"/>
    </source>
</evidence>